<gene>
    <name evidence="9" type="primary">LOC100204232</name>
</gene>
<sequence length="267" mass="32159">MFTWNEKISPKCCNDHSIVEDDYYAMCRSKQRRNRTTFSKQQLMELELTFQKKHYPDINTREALAEQIGITEARIQVWFQNRRAKWRKLSTTKQRQLQREANNRYSSIDTWLEELKSRKHDISKELLTVKRESPPVDDFANNLYKDKKIKVNNEEKSVEIRTSPFDSRQRSTELERVRYLHQFPYMYSSPSPPYPSHFTCPCKTCHVASCFPLIKKSSYVKKELNFLECLDEHTRRGVRIGYKYPEDLHKNFKEPEVKEEKFLPSRW</sequence>
<evidence type="ECO:0000313" key="9">
    <source>
        <dbReference type="RefSeq" id="XP_065663649.1"/>
    </source>
</evidence>
<keyword evidence="3 5" id="KW-0371">Homeobox</keyword>
<protein>
    <submittedName>
        <fullName evidence="9">Diencephalon/mesencephalon homeobox protein 1-A isoform X1</fullName>
    </submittedName>
</protein>
<comment type="subcellular location">
    <subcellularLocation>
        <location evidence="1 5 6">Nucleus</location>
    </subcellularLocation>
</comment>
<dbReference type="InterPro" id="IPR017970">
    <property type="entry name" value="Homeobox_CS"/>
</dbReference>
<dbReference type="Pfam" id="PF00046">
    <property type="entry name" value="Homeodomain"/>
    <property type="match status" value="1"/>
</dbReference>
<accession>A0ABM4CP75</accession>
<dbReference type="InterPro" id="IPR009057">
    <property type="entry name" value="Homeodomain-like_sf"/>
</dbReference>
<dbReference type="PRINTS" id="PR00031">
    <property type="entry name" value="HTHREPRESSR"/>
</dbReference>
<evidence type="ECO:0000256" key="3">
    <source>
        <dbReference type="ARBA" id="ARBA00023155"/>
    </source>
</evidence>
<keyword evidence="4 5" id="KW-0539">Nucleus</keyword>
<dbReference type="InterPro" id="IPR001356">
    <property type="entry name" value="HD"/>
</dbReference>
<dbReference type="CDD" id="cd00086">
    <property type="entry name" value="homeodomain"/>
    <property type="match status" value="1"/>
</dbReference>
<dbReference type="GeneID" id="100204232"/>
<dbReference type="PROSITE" id="PS00027">
    <property type="entry name" value="HOMEOBOX_1"/>
    <property type="match status" value="1"/>
</dbReference>
<evidence type="ECO:0000259" key="7">
    <source>
        <dbReference type="PROSITE" id="PS50071"/>
    </source>
</evidence>
<proteinExistence type="predicted"/>
<evidence type="ECO:0000256" key="6">
    <source>
        <dbReference type="RuleBase" id="RU000682"/>
    </source>
</evidence>
<evidence type="ECO:0000256" key="4">
    <source>
        <dbReference type="ARBA" id="ARBA00023242"/>
    </source>
</evidence>
<reference evidence="9" key="1">
    <citation type="submission" date="2025-08" db="UniProtKB">
        <authorList>
            <consortium name="RefSeq"/>
        </authorList>
    </citation>
    <scope>IDENTIFICATION</scope>
</reference>
<evidence type="ECO:0000256" key="1">
    <source>
        <dbReference type="ARBA" id="ARBA00004123"/>
    </source>
</evidence>
<keyword evidence="8" id="KW-1185">Reference proteome</keyword>
<dbReference type="InterPro" id="IPR000047">
    <property type="entry name" value="HTH_motif"/>
</dbReference>
<dbReference type="RefSeq" id="XP_065663649.1">
    <property type="nucleotide sequence ID" value="XM_065807577.1"/>
</dbReference>
<dbReference type="SMART" id="SM00389">
    <property type="entry name" value="HOX"/>
    <property type="match status" value="1"/>
</dbReference>
<feature type="domain" description="Homeobox" evidence="7">
    <location>
        <begin position="29"/>
        <end position="89"/>
    </location>
</feature>
<dbReference type="SUPFAM" id="SSF46689">
    <property type="entry name" value="Homeodomain-like"/>
    <property type="match status" value="1"/>
</dbReference>
<organism evidence="8 9">
    <name type="scientific">Hydra vulgaris</name>
    <name type="common">Hydra</name>
    <name type="synonym">Hydra attenuata</name>
    <dbReference type="NCBI Taxonomy" id="6087"/>
    <lineage>
        <taxon>Eukaryota</taxon>
        <taxon>Metazoa</taxon>
        <taxon>Cnidaria</taxon>
        <taxon>Hydrozoa</taxon>
        <taxon>Hydroidolina</taxon>
        <taxon>Anthoathecata</taxon>
        <taxon>Aplanulata</taxon>
        <taxon>Hydridae</taxon>
        <taxon>Hydra</taxon>
    </lineage>
</organism>
<keyword evidence="2 5" id="KW-0238">DNA-binding</keyword>
<evidence type="ECO:0000256" key="5">
    <source>
        <dbReference type="PROSITE-ProRule" id="PRU00108"/>
    </source>
</evidence>
<evidence type="ECO:0000256" key="2">
    <source>
        <dbReference type="ARBA" id="ARBA00023125"/>
    </source>
</evidence>
<dbReference type="PROSITE" id="PS50071">
    <property type="entry name" value="HOMEOBOX_2"/>
    <property type="match status" value="1"/>
</dbReference>
<feature type="DNA-binding region" description="Homeobox" evidence="5">
    <location>
        <begin position="31"/>
        <end position="90"/>
    </location>
</feature>
<evidence type="ECO:0000313" key="8">
    <source>
        <dbReference type="Proteomes" id="UP001652625"/>
    </source>
</evidence>
<name>A0ABM4CP75_HYDVU</name>
<dbReference type="Proteomes" id="UP001652625">
    <property type="component" value="Chromosome 10"/>
</dbReference>
<dbReference type="PANTHER" id="PTHR24329:SF543">
    <property type="entry name" value="FI01017P-RELATED"/>
    <property type="match status" value="1"/>
</dbReference>
<dbReference type="Gene3D" id="1.10.10.60">
    <property type="entry name" value="Homeodomain-like"/>
    <property type="match status" value="1"/>
</dbReference>
<dbReference type="InterPro" id="IPR050649">
    <property type="entry name" value="Paired_Homeobox_TFs"/>
</dbReference>
<dbReference type="GO" id="GO:0003677">
    <property type="term" value="F:DNA binding"/>
    <property type="evidence" value="ECO:0007669"/>
    <property type="project" value="UniProtKB-KW"/>
</dbReference>
<dbReference type="PANTHER" id="PTHR24329">
    <property type="entry name" value="HOMEOBOX PROTEIN ARISTALESS"/>
    <property type="match status" value="1"/>
</dbReference>